<keyword evidence="2" id="KW-1185">Reference proteome</keyword>
<reference evidence="1 2" key="1">
    <citation type="journal article" date="2015" name="Genome Biol. Evol.">
        <title>Comparative Genomics of a Bacterivorous Green Alga Reveals Evolutionary Causalities and Consequences of Phago-Mixotrophic Mode of Nutrition.</title>
        <authorList>
            <person name="Burns J.A."/>
            <person name="Paasch A."/>
            <person name="Narechania A."/>
            <person name="Kim E."/>
        </authorList>
    </citation>
    <scope>NUCLEOTIDE SEQUENCE [LARGE SCALE GENOMIC DNA]</scope>
    <source>
        <strain evidence="1 2">PLY_AMNH</strain>
    </source>
</reference>
<dbReference type="AlphaFoldDB" id="A0AAE0GPK8"/>
<gene>
    <name evidence="1" type="ORF">CYMTET_10197</name>
</gene>
<name>A0AAE0GPK8_9CHLO</name>
<organism evidence="1 2">
    <name type="scientific">Cymbomonas tetramitiformis</name>
    <dbReference type="NCBI Taxonomy" id="36881"/>
    <lineage>
        <taxon>Eukaryota</taxon>
        <taxon>Viridiplantae</taxon>
        <taxon>Chlorophyta</taxon>
        <taxon>Pyramimonadophyceae</taxon>
        <taxon>Pyramimonadales</taxon>
        <taxon>Pyramimonadaceae</taxon>
        <taxon>Cymbomonas</taxon>
    </lineage>
</organism>
<comment type="caution">
    <text evidence="1">The sequence shown here is derived from an EMBL/GenBank/DDBJ whole genome shotgun (WGS) entry which is preliminary data.</text>
</comment>
<dbReference type="EMBL" id="LGRX02003570">
    <property type="protein sequence ID" value="KAK3282040.1"/>
    <property type="molecule type" value="Genomic_DNA"/>
</dbReference>
<accession>A0AAE0GPK8</accession>
<evidence type="ECO:0000313" key="1">
    <source>
        <dbReference type="EMBL" id="KAK3282040.1"/>
    </source>
</evidence>
<sequence length="68" mass="7641">MLNKIILTGEFEEKLKGGNKHSQLLKVQEFENRAAVAESKVEELSKVVEAQGLELQAIKMRIEETSKA</sequence>
<evidence type="ECO:0000313" key="2">
    <source>
        <dbReference type="Proteomes" id="UP001190700"/>
    </source>
</evidence>
<dbReference type="Proteomes" id="UP001190700">
    <property type="component" value="Unassembled WGS sequence"/>
</dbReference>
<protein>
    <submittedName>
        <fullName evidence="1">Uncharacterized protein</fullName>
    </submittedName>
</protein>
<proteinExistence type="predicted"/>